<keyword evidence="1 3" id="KW-0378">Hydrolase</keyword>
<dbReference type="KEGG" id="emv:HQR01_03500"/>
<accession>A0A7D4C2N8</accession>
<dbReference type="Gene3D" id="3.40.50.1820">
    <property type="entry name" value="alpha/beta hydrolase"/>
    <property type="match status" value="1"/>
</dbReference>
<dbReference type="PANTHER" id="PTHR48081">
    <property type="entry name" value="AB HYDROLASE SUPERFAMILY PROTEIN C4A8.06C"/>
    <property type="match status" value="1"/>
</dbReference>
<dbReference type="InterPro" id="IPR050300">
    <property type="entry name" value="GDXG_lipolytic_enzyme"/>
</dbReference>
<dbReference type="Proteomes" id="UP000504693">
    <property type="component" value="Chromosome"/>
</dbReference>
<keyword evidence="4" id="KW-1185">Reference proteome</keyword>
<dbReference type="EMBL" id="CP053921">
    <property type="protein sequence ID" value="QKG70505.1"/>
    <property type="molecule type" value="Genomic_DNA"/>
</dbReference>
<proteinExistence type="predicted"/>
<evidence type="ECO:0000313" key="4">
    <source>
        <dbReference type="Proteomes" id="UP000504693"/>
    </source>
</evidence>
<name>A0A7D4C2N8_9SPHN</name>
<dbReference type="InterPro" id="IPR029058">
    <property type="entry name" value="AB_hydrolase_fold"/>
</dbReference>
<evidence type="ECO:0000313" key="3">
    <source>
        <dbReference type="EMBL" id="QKG70505.1"/>
    </source>
</evidence>
<reference evidence="3 4" key="1">
    <citation type="submission" date="2020-05" db="EMBL/GenBank/DDBJ databases">
        <title>Erythrobacter mangrovi sp. nov., isolated from rhizosphere soil of mangrove plant (Kandelia candel).</title>
        <authorList>
            <person name="Ye Y.H."/>
        </authorList>
    </citation>
    <scope>NUCLEOTIDE SEQUENCE [LARGE SCALE GENOMIC DNA]</scope>
    <source>
        <strain evidence="3 4">EB310</strain>
    </source>
</reference>
<dbReference type="InterPro" id="IPR013094">
    <property type="entry name" value="AB_hydrolase_3"/>
</dbReference>
<dbReference type="RefSeq" id="WP_173212610.1">
    <property type="nucleotide sequence ID" value="NZ_CP053921.1"/>
</dbReference>
<protein>
    <submittedName>
        <fullName evidence="3">Alpha/beta hydrolase</fullName>
    </submittedName>
</protein>
<dbReference type="Pfam" id="PF07859">
    <property type="entry name" value="Abhydrolase_3"/>
    <property type="match status" value="1"/>
</dbReference>
<sequence length="301" mass="32537">MPSIAARLTNFALPLLGIKRFFAQPDKIDARIAQLRQRKPARPGKNLHARFDIAEDTSRGFPVFTLTPKGGAAPGARHLLYFHGGGYVMPIAPQHWSLVADLCERLGASATIPLYPLAPEHKAADTLPAMRALYGELAEQYGAGGITIMGDSAGGGMALAVAQMVLADGGALPGSLVLYSPWLDATARAEGQRAIEPRDRMLAVSGLEACGQRYRGELPIDDPRVSPLFGELKGLPRMAIFAGSSDILVVDARRLVARLAEAGLPEHVYHEYEDLFHVWMLLAIPEGRQAREQTVQFIVGK</sequence>
<evidence type="ECO:0000259" key="2">
    <source>
        <dbReference type="Pfam" id="PF07859"/>
    </source>
</evidence>
<feature type="domain" description="Alpha/beta hydrolase fold-3" evidence="2">
    <location>
        <begin position="79"/>
        <end position="280"/>
    </location>
</feature>
<organism evidence="3 4">
    <name type="scientific">Erythrobacter mangrovi</name>
    <dbReference type="NCBI Taxonomy" id="2739433"/>
    <lineage>
        <taxon>Bacteria</taxon>
        <taxon>Pseudomonadati</taxon>
        <taxon>Pseudomonadota</taxon>
        <taxon>Alphaproteobacteria</taxon>
        <taxon>Sphingomonadales</taxon>
        <taxon>Erythrobacteraceae</taxon>
        <taxon>Erythrobacter/Porphyrobacter group</taxon>
        <taxon>Erythrobacter</taxon>
    </lineage>
</organism>
<dbReference type="SUPFAM" id="SSF53474">
    <property type="entry name" value="alpha/beta-Hydrolases"/>
    <property type="match status" value="1"/>
</dbReference>
<dbReference type="GO" id="GO:0016787">
    <property type="term" value="F:hydrolase activity"/>
    <property type="evidence" value="ECO:0007669"/>
    <property type="project" value="UniProtKB-KW"/>
</dbReference>
<dbReference type="AlphaFoldDB" id="A0A7D4C2N8"/>
<gene>
    <name evidence="3" type="ORF">HQR01_03500</name>
</gene>
<dbReference type="PANTHER" id="PTHR48081:SF8">
    <property type="entry name" value="ALPHA_BETA HYDROLASE FOLD-3 DOMAIN-CONTAINING PROTEIN-RELATED"/>
    <property type="match status" value="1"/>
</dbReference>
<evidence type="ECO:0000256" key="1">
    <source>
        <dbReference type="ARBA" id="ARBA00022801"/>
    </source>
</evidence>